<reference evidence="3" key="1">
    <citation type="submission" date="2016-10" db="EMBL/GenBank/DDBJ databases">
        <authorList>
            <person name="Varghese N."/>
            <person name="Submissions S."/>
        </authorList>
    </citation>
    <scope>NUCLEOTIDE SEQUENCE [LARGE SCALE GENOMIC DNA]</scope>
    <source>
        <strain evidence="3">DSM 26348</strain>
    </source>
</reference>
<dbReference type="EMBL" id="FOQD01000007">
    <property type="protein sequence ID" value="SFI24282.1"/>
    <property type="molecule type" value="Genomic_DNA"/>
</dbReference>
<accession>A0A1I3GLZ1</accession>
<evidence type="ECO:0000313" key="2">
    <source>
        <dbReference type="EMBL" id="SFI24282.1"/>
    </source>
</evidence>
<sequence>MYAIPFPKDICENAPATLPESRAGSTETIQRARTLRMPSCVIPAKAVRLQTEPYRIPVSGNQHPPLTATIPQADCRRD</sequence>
<protein>
    <submittedName>
        <fullName evidence="2">Uncharacterized protein</fullName>
    </submittedName>
</protein>
<gene>
    <name evidence="2" type="ORF">SAMN05421753_10743</name>
</gene>
<dbReference type="RefSeq" id="WP_092049818.1">
    <property type="nucleotide sequence ID" value="NZ_FOQD01000007.1"/>
</dbReference>
<dbReference type="Proteomes" id="UP000199518">
    <property type="component" value="Unassembled WGS sequence"/>
</dbReference>
<keyword evidence="3" id="KW-1185">Reference proteome</keyword>
<feature type="region of interest" description="Disordered" evidence="1">
    <location>
        <begin position="56"/>
        <end position="78"/>
    </location>
</feature>
<name>A0A1I3GLZ1_9PLAN</name>
<evidence type="ECO:0000256" key="1">
    <source>
        <dbReference type="SAM" id="MobiDB-lite"/>
    </source>
</evidence>
<organism evidence="2 3">
    <name type="scientific">Planctomicrobium piriforme</name>
    <dbReference type="NCBI Taxonomy" id="1576369"/>
    <lineage>
        <taxon>Bacteria</taxon>
        <taxon>Pseudomonadati</taxon>
        <taxon>Planctomycetota</taxon>
        <taxon>Planctomycetia</taxon>
        <taxon>Planctomycetales</taxon>
        <taxon>Planctomycetaceae</taxon>
        <taxon>Planctomicrobium</taxon>
    </lineage>
</organism>
<proteinExistence type="predicted"/>
<evidence type="ECO:0000313" key="3">
    <source>
        <dbReference type="Proteomes" id="UP000199518"/>
    </source>
</evidence>
<dbReference type="AlphaFoldDB" id="A0A1I3GLZ1"/>